<feature type="compositionally biased region" description="Basic and acidic residues" evidence="1">
    <location>
        <begin position="32"/>
        <end position="52"/>
    </location>
</feature>
<dbReference type="Pfam" id="PF14383">
    <property type="entry name" value="VARLMGL"/>
    <property type="match status" value="1"/>
</dbReference>
<feature type="domain" description="DUF3741" evidence="2">
    <location>
        <begin position="61"/>
        <end position="75"/>
    </location>
</feature>
<reference evidence="3" key="2">
    <citation type="submission" date="2017-06" db="EMBL/GenBank/DDBJ databases">
        <title>The pomegranate genome and the genomics of punicalagin biosynthesis.</title>
        <authorList>
            <person name="Xu C."/>
        </authorList>
    </citation>
    <scope>NUCLEOTIDE SEQUENCE [LARGE SCALE GENOMIC DNA]</scope>
    <source>
        <tissue evidence="3">Fresh leaf</tissue>
    </source>
</reference>
<dbReference type="Proteomes" id="UP000233551">
    <property type="component" value="Unassembled WGS sequence"/>
</dbReference>
<dbReference type="EMBL" id="MTKT01002214">
    <property type="protein sequence ID" value="OWM81742.1"/>
    <property type="molecule type" value="Genomic_DNA"/>
</dbReference>
<evidence type="ECO:0000256" key="1">
    <source>
        <dbReference type="SAM" id="MobiDB-lite"/>
    </source>
</evidence>
<feature type="compositionally biased region" description="Low complexity" evidence="1">
    <location>
        <begin position="285"/>
        <end position="297"/>
    </location>
</feature>
<evidence type="ECO:0000313" key="6">
    <source>
        <dbReference type="Proteomes" id="UP000233551"/>
    </source>
</evidence>
<evidence type="ECO:0000313" key="4">
    <source>
        <dbReference type="EMBL" id="PKI43376.1"/>
    </source>
</evidence>
<proteinExistence type="predicted"/>
<feature type="region of interest" description="Disordered" evidence="1">
    <location>
        <begin position="276"/>
        <end position="300"/>
    </location>
</feature>
<feature type="region of interest" description="Disordered" evidence="1">
    <location>
        <begin position="152"/>
        <end position="223"/>
    </location>
</feature>
<evidence type="ECO:0000313" key="3">
    <source>
        <dbReference type="EMBL" id="OWM81742.1"/>
    </source>
</evidence>
<keyword evidence="6" id="KW-1185">Reference proteome</keyword>
<dbReference type="PANTHER" id="PTHR35499:SF4">
    <property type="entry name" value="ALC-INTERACTING PROTEIN 1"/>
    <property type="match status" value="1"/>
</dbReference>
<feature type="compositionally biased region" description="Basic and acidic residues" evidence="1">
    <location>
        <begin position="185"/>
        <end position="208"/>
    </location>
</feature>
<feature type="region of interest" description="Disordered" evidence="1">
    <location>
        <begin position="30"/>
        <end position="58"/>
    </location>
</feature>
<name>A0A218XBK9_PUNGR</name>
<protein>
    <recommendedName>
        <fullName evidence="2">DUF3741 domain-containing protein</fullName>
    </recommendedName>
</protein>
<dbReference type="AlphaFoldDB" id="A0A218XBK9"/>
<evidence type="ECO:0000259" key="2">
    <source>
        <dbReference type="Pfam" id="PF14383"/>
    </source>
</evidence>
<organism evidence="3 5">
    <name type="scientific">Punica granatum</name>
    <name type="common">Pomegranate</name>
    <dbReference type="NCBI Taxonomy" id="22663"/>
    <lineage>
        <taxon>Eukaryota</taxon>
        <taxon>Viridiplantae</taxon>
        <taxon>Streptophyta</taxon>
        <taxon>Embryophyta</taxon>
        <taxon>Tracheophyta</taxon>
        <taxon>Spermatophyta</taxon>
        <taxon>Magnoliopsida</taxon>
        <taxon>eudicotyledons</taxon>
        <taxon>Gunneridae</taxon>
        <taxon>Pentapetalae</taxon>
        <taxon>rosids</taxon>
        <taxon>malvids</taxon>
        <taxon>Myrtales</taxon>
        <taxon>Lythraceae</taxon>
        <taxon>Punica</taxon>
    </lineage>
</organism>
<reference evidence="5" key="1">
    <citation type="journal article" date="2017" name="Plant J.">
        <title>The pomegranate (Punica granatum L.) genome and the genomics of punicalagin biosynthesis.</title>
        <authorList>
            <person name="Qin G."/>
            <person name="Xu C."/>
            <person name="Ming R."/>
            <person name="Tang H."/>
            <person name="Guyot R."/>
            <person name="Kramer E.M."/>
            <person name="Hu Y."/>
            <person name="Yi X."/>
            <person name="Qi Y."/>
            <person name="Xu X."/>
            <person name="Gao Z."/>
            <person name="Pan H."/>
            <person name="Jian J."/>
            <person name="Tian Y."/>
            <person name="Yue Z."/>
            <person name="Xu Y."/>
        </authorList>
    </citation>
    <scope>NUCLEOTIDE SEQUENCE [LARGE SCALE GENOMIC DNA]</scope>
    <source>
        <strain evidence="5">cv. Dabenzi</strain>
    </source>
</reference>
<dbReference type="GeneID" id="116187765"/>
<gene>
    <name evidence="3" type="ORF">CDL15_Pgr007780</name>
    <name evidence="4" type="ORF">CRG98_036133</name>
</gene>
<dbReference type="Proteomes" id="UP000197138">
    <property type="component" value="Unassembled WGS sequence"/>
</dbReference>
<sequence length="396" mass="44720">MANSRKPNSGCFSSIVRHLLCRNSIPTYPSTELDHAPVQKEERDKRGSHGEEVVASSSDRPGIVARLMGLETLPADFAWAPKFKKSPNSVPRSRSVNFMDYLLEIDLSHVPDPSHRRVRTSVSFRENVRQLPHCQSHDEDLLVLYLDDSENESKKEARAKSKSKSKRQESGLSNPKHMDKRRTRVGKERKVSKLGNEPKRVSKEEAQRGRRNGKQRGKLIQEKEVMAESKFTKKRREAKAAKRVTVVPIESDVISEASSPISVLDLDECVNELGTSTAQEDKDYNVNSSPKNNSSPPRMFLQPARVSDPFERRGSSAKQIYDPVSSTAYPETEYCLSVAVEVYRLTEEDIVKNSNWVNLNGKAEHFCELYEEISATIEHQVLDLVLEQLVGDLCAT</sequence>
<reference evidence="4 6" key="3">
    <citation type="submission" date="2017-11" db="EMBL/GenBank/DDBJ databases">
        <title>De-novo sequencing of pomegranate (Punica granatum L.) genome.</title>
        <authorList>
            <person name="Akparov Z."/>
            <person name="Amiraslanov A."/>
            <person name="Hajiyeva S."/>
            <person name="Abbasov M."/>
            <person name="Kaur K."/>
            <person name="Hamwieh A."/>
            <person name="Solovyev V."/>
            <person name="Salamov A."/>
            <person name="Braich B."/>
            <person name="Kosarev P."/>
            <person name="Mahmoud A."/>
            <person name="Hajiyev E."/>
            <person name="Babayeva S."/>
            <person name="Izzatullayeva V."/>
            <person name="Mammadov A."/>
            <person name="Mammadov A."/>
            <person name="Sharifova S."/>
            <person name="Ojaghi J."/>
            <person name="Eynullazada K."/>
            <person name="Bayramov B."/>
            <person name="Abdulazimova A."/>
            <person name="Shahmuradov I."/>
        </authorList>
    </citation>
    <scope>NUCLEOTIDE SEQUENCE [LARGE SCALE GENOMIC DNA]</scope>
    <source>
        <strain evidence="4">AG2017</strain>
        <strain evidence="6">cv. AG2017</strain>
        <tissue evidence="4">Leaf</tissue>
    </source>
</reference>
<dbReference type="EMBL" id="PGOL01003048">
    <property type="protein sequence ID" value="PKI43376.1"/>
    <property type="molecule type" value="Genomic_DNA"/>
</dbReference>
<accession>A0A218XBK9</accession>
<comment type="caution">
    <text evidence="3">The sequence shown here is derived from an EMBL/GenBank/DDBJ whole genome shotgun (WGS) entry which is preliminary data.</text>
</comment>
<dbReference type="PANTHER" id="PTHR35499">
    <property type="entry name" value="OS05G0128300 PROTEIN"/>
    <property type="match status" value="1"/>
</dbReference>
<evidence type="ECO:0000313" key="5">
    <source>
        <dbReference type="Proteomes" id="UP000197138"/>
    </source>
</evidence>
<dbReference type="InterPro" id="IPR032795">
    <property type="entry name" value="DUF3741-assoc"/>
</dbReference>
<dbReference type="OrthoDB" id="1670627at2759"/>